<dbReference type="AlphaFoldDB" id="A0A5N6NE20"/>
<accession>A0A5N6NE20</accession>
<dbReference type="EMBL" id="SZYD01000012">
    <property type="protein sequence ID" value="KAD4586092.1"/>
    <property type="molecule type" value="Genomic_DNA"/>
</dbReference>
<comment type="caution">
    <text evidence="1">The sequence shown here is derived from an EMBL/GenBank/DDBJ whole genome shotgun (WGS) entry which is preliminary data.</text>
</comment>
<dbReference type="Proteomes" id="UP000326396">
    <property type="component" value="Linkage Group LG2"/>
</dbReference>
<gene>
    <name evidence="1" type="ORF">E3N88_23693</name>
</gene>
<organism evidence="1 2">
    <name type="scientific">Mikania micrantha</name>
    <name type="common">bitter vine</name>
    <dbReference type="NCBI Taxonomy" id="192012"/>
    <lineage>
        <taxon>Eukaryota</taxon>
        <taxon>Viridiplantae</taxon>
        <taxon>Streptophyta</taxon>
        <taxon>Embryophyta</taxon>
        <taxon>Tracheophyta</taxon>
        <taxon>Spermatophyta</taxon>
        <taxon>Magnoliopsida</taxon>
        <taxon>eudicotyledons</taxon>
        <taxon>Gunneridae</taxon>
        <taxon>Pentapetalae</taxon>
        <taxon>asterids</taxon>
        <taxon>campanulids</taxon>
        <taxon>Asterales</taxon>
        <taxon>Asteraceae</taxon>
        <taxon>Asteroideae</taxon>
        <taxon>Heliantheae alliance</taxon>
        <taxon>Eupatorieae</taxon>
        <taxon>Mikania</taxon>
    </lineage>
</organism>
<protein>
    <submittedName>
        <fullName evidence="1">Uncharacterized protein</fullName>
    </submittedName>
</protein>
<evidence type="ECO:0000313" key="1">
    <source>
        <dbReference type="EMBL" id="KAD4586092.1"/>
    </source>
</evidence>
<proteinExistence type="predicted"/>
<evidence type="ECO:0000313" key="2">
    <source>
        <dbReference type="Proteomes" id="UP000326396"/>
    </source>
</evidence>
<keyword evidence="2" id="KW-1185">Reference proteome</keyword>
<sequence length="106" mass="11624">MGLQEVGAYLKLDKTEAMLQPLTMHGEDLSSDLSFEPQHLLHNQTPDKWQDCGFKSTKPKVLPFPVRNLVPPNVSNSSSGFGASGPTHHDIWTGKGVHYVIAVADE</sequence>
<name>A0A5N6NE20_9ASTR</name>
<reference evidence="1 2" key="1">
    <citation type="submission" date="2019-05" db="EMBL/GenBank/DDBJ databases">
        <title>Mikania micrantha, genome provides insights into the molecular mechanism of rapid growth.</title>
        <authorList>
            <person name="Liu B."/>
        </authorList>
    </citation>
    <scope>NUCLEOTIDE SEQUENCE [LARGE SCALE GENOMIC DNA]</scope>
    <source>
        <strain evidence="1">NLD-2019</strain>
        <tissue evidence="1">Leaf</tissue>
    </source>
</reference>